<accession>A0AAX6HZ79</accession>
<proteinExistence type="predicted"/>
<dbReference type="EMBL" id="JANAVB010005598">
    <property type="protein sequence ID" value="KAJ6846346.1"/>
    <property type="molecule type" value="Genomic_DNA"/>
</dbReference>
<feature type="compositionally biased region" description="Basic and acidic residues" evidence="1">
    <location>
        <begin position="1"/>
        <end position="10"/>
    </location>
</feature>
<reference evidence="2" key="2">
    <citation type="submission" date="2023-04" db="EMBL/GenBank/DDBJ databases">
        <authorList>
            <person name="Bruccoleri R.E."/>
            <person name="Oakeley E.J."/>
            <person name="Faust A.-M."/>
            <person name="Dessus-Babus S."/>
            <person name="Altorfer M."/>
            <person name="Burckhardt D."/>
            <person name="Oertli M."/>
            <person name="Naumann U."/>
            <person name="Petersen F."/>
            <person name="Wong J."/>
        </authorList>
    </citation>
    <scope>NUCLEOTIDE SEQUENCE</scope>
    <source>
        <strain evidence="2">GSM-AAB239-AS_SAM_17_03QT</strain>
        <tissue evidence="2">Leaf</tissue>
    </source>
</reference>
<comment type="caution">
    <text evidence="2">The sequence shown here is derived from an EMBL/GenBank/DDBJ whole genome shotgun (WGS) entry which is preliminary data.</text>
</comment>
<keyword evidence="3" id="KW-1185">Reference proteome</keyword>
<sequence length="63" mass="6789">MERGAQDRKRSPTAGGYAGSPHRQLRRNDRGNQRRASHGGAIGHGGDCWLSGSVSSPLPFLFL</sequence>
<reference evidence="2" key="1">
    <citation type="journal article" date="2023" name="GigaByte">
        <title>Genome assembly of the bearded iris, Iris pallida Lam.</title>
        <authorList>
            <person name="Bruccoleri R.E."/>
            <person name="Oakeley E.J."/>
            <person name="Faust A.M.E."/>
            <person name="Altorfer M."/>
            <person name="Dessus-Babus S."/>
            <person name="Burckhardt D."/>
            <person name="Oertli M."/>
            <person name="Naumann U."/>
            <person name="Petersen F."/>
            <person name="Wong J."/>
        </authorList>
    </citation>
    <scope>NUCLEOTIDE SEQUENCE</scope>
    <source>
        <strain evidence="2">GSM-AAB239-AS_SAM_17_03QT</strain>
    </source>
</reference>
<organism evidence="2 3">
    <name type="scientific">Iris pallida</name>
    <name type="common">Sweet iris</name>
    <dbReference type="NCBI Taxonomy" id="29817"/>
    <lineage>
        <taxon>Eukaryota</taxon>
        <taxon>Viridiplantae</taxon>
        <taxon>Streptophyta</taxon>
        <taxon>Embryophyta</taxon>
        <taxon>Tracheophyta</taxon>
        <taxon>Spermatophyta</taxon>
        <taxon>Magnoliopsida</taxon>
        <taxon>Liliopsida</taxon>
        <taxon>Asparagales</taxon>
        <taxon>Iridaceae</taxon>
        <taxon>Iridoideae</taxon>
        <taxon>Irideae</taxon>
        <taxon>Iris</taxon>
    </lineage>
</organism>
<evidence type="ECO:0000313" key="2">
    <source>
        <dbReference type="EMBL" id="KAJ6846346.1"/>
    </source>
</evidence>
<feature type="region of interest" description="Disordered" evidence="1">
    <location>
        <begin position="1"/>
        <end position="63"/>
    </location>
</feature>
<evidence type="ECO:0000313" key="3">
    <source>
        <dbReference type="Proteomes" id="UP001140949"/>
    </source>
</evidence>
<dbReference type="Proteomes" id="UP001140949">
    <property type="component" value="Unassembled WGS sequence"/>
</dbReference>
<protein>
    <submittedName>
        <fullName evidence="2">Extensin</fullName>
    </submittedName>
</protein>
<gene>
    <name evidence="2" type="ORF">M6B38_280385</name>
</gene>
<dbReference type="AlphaFoldDB" id="A0AAX6HZ79"/>
<evidence type="ECO:0000256" key="1">
    <source>
        <dbReference type="SAM" id="MobiDB-lite"/>
    </source>
</evidence>
<name>A0AAX6HZ79_IRIPA</name>